<comment type="caution">
    <text evidence="1">The sequence shown here is derived from an EMBL/GenBank/DDBJ whole genome shotgun (WGS) entry which is preliminary data.</text>
</comment>
<evidence type="ECO:0000313" key="2">
    <source>
        <dbReference type="Proteomes" id="UP000727407"/>
    </source>
</evidence>
<organism evidence="1 2">
    <name type="scientific">Clarias magur</name>
    <name type="common">Asian catfish</name>
    <name type="synonym">Macropteronotus magur</name>
    <dbReference type="NCBI Taxonomy" id="1594786"/>
    <lineage>
        <taxon>Eukaryota</taxon>
        <taxon>Metazoa</taxon>
        <taxon>Chordata</taxon>
        <taxon>Craniata</taxon>
        <taxon>Vertebrata</taxon>
        <taxon>Euteleostomi</taxon>
        <taxon>Actinopterygii</taxon>
        <taxon>Neopterygii</taxon>
        <taxon>Teleostei</taxon>
        <taxon>Ostariophysi</taxon>
        <taxon>Siluriformes</taxon>
        <taxon>Clariidae</taxon>
        <taxon>Clarias</taxon>
    </lineage>
</organism>
<dbReference type="EMBL" id="QNUK01000273">
    <property type="protein sequence ID" value="KAF5896507.1"/>
    <property type="molecule type" value="Genomic_DNA"/>
</dbReference>
<sequence>GSAVIPNIQQADPLLPILTSPPSGALRFTPVFQRIPPRKSHIVQWDWPGHSLLLHSADRVSTRSCSFRNTGGSIITPPWVFREGCLTHACRKVDKALLLLM</sequence>
<keyword evidence="2" id="KW-1185">Reference proteome</keyword>
<dbReference type="Proteomes" id="UP000727407">
    <property type="component" value="Unassembled WGS sequence"/>
</dbReference>
<feature type="non-terminal residue" evidence="1">
    <location>
        <position position="1"/>
    </location>
</feature>
<name>A0A8J4WYL1_CLAMG</name>
<proteinExistence type="predicted"/>
<evidence type="ECO:0000313" key="1">
    <source>
        <dbReference type="EMBL" id="KAF5896507.1"/>
    </source>
</evidence>
<gene>
    <name evidence="1" type="ORF">DAT39_013762</name>
</gene>
<reference evidence="1" key="1">
    <citation type="submission" date="2020-07" db="EMBL/GenBank/DDBJ databases">
        <title>Clarias magur genome sequencing, assembly and annotation.</title>
        <authorList>
            <person name="Kushwaha B."/>
            <person name="Kumar R."/>
            <person name="Das P."/>
            <person name="Joshi C.G."/>
            <person name="Kumar D."/>
            <person name="Nagpure N.S."/>
            <person name="Pandey M."/>
            <person name="Agarwal S."/>
            <person name="Srivastava S."/>
            <person name="Singh M."/>
            <person name="Sahoo L."/>
            <person name="Jayasankar P."/>
            <person name="Meher P.K."/>
            <person name="Koringa P.G."/>
            <person name="Iquebal M.A."/>
            <person name="Das S.P."/>
            <person name="Bit A."/>
            <person name="Patnaik S."/>
            <person name="Patel N."/>
            <person name="Shah T.M."/>
            <person name="Hinsu A."/>
            <person name="Jena J.K."/>
        </authorList>
    </citation>
    <scope>NUCLEOTIDE SEQUENCE</scope>
    <source>
        <strain evidence="1">CIFAMagur01</strain>
        <tissue evidence="1">Testis</tissue>
    </source>
</reference>
<accession>A0A8J4WYL1</accession>
<protein>
    <submittedName>
        <fullName evidence="1">Uncharacterized protein</fullName>
    </submittedName>
</protein>
<dbReference type="AlphaFoldDB" id="A0A8J4WYL1"/>